<feature type="domain" description="Heterokaryon incompatibility" evidence="1">
    <location>
        <begin position="77"/>
        <end position="225"/>
    </location>
</feature>
<accession>A0AAN7UD15</accession>
<dbReference type="Proteomes" id="UP001305414">
    <property type="component" value="Unassembled WGS sequence"/>
</dbReference>
<reference evidence="2 3" key="1">
    <citation type="submission" date="2023-10" db="EMBL/GenBank/DDBJ databases">
        <title>Draft genome sequence of Xylaria bambusicola isolate GMP-LS, the root and basal stem rot pathogen of sugarcane in Indonesia.</title>
        <authorList>
            <person name="Selvaraj P."/>
            <person name="Muralishankar V."/>
            <person name="Muruganantham S."/>
            <person name="Sp S."/>
            <person name="Haryani S."/>
            <person name="Lau K.J.X."/>
            <person name="Naqvi N.I."/>
        </authorList>
    </citation>
    <scope>NUCLEOTIDE SEQUENCE [LARGE SCALE GENOMIC DNA]</scope>
    <source>
        <strain evidence="2">GMP-LS</strain>
    </source>
</reference>
<dbReference type="InterPro" id="IPR010730">
    <property type="entry name" value="HET"/>
</dbReference>
<sequence>MDSEGPSFTPISVPNISSIQLLRAWLAKCDQSHKCRQHRIENRHNKYTPATRLLNVSPSSNPDDLRLDVSKVGTDRYIALSHCWGQSDLDRLPPHCTTKDNVKRRQGKFKLSELPKTFQDAIEVTRELGVQYLWIDSICIIQGRHGDWEQESKRMDQVFASAYCTIAATSAENSNSGFLGRQVDHDGIYVQGPEGRRICVSTNVADFDNDINGANINKRAWVMQERFLSPRTIHFGKNQVYGECGEEVYAGGKIFLTCDDQSKKYFRLDPKFPNRLRQSGWVATLEFLQSLLEDYTRRGISIQTDRAVAISGLTTRIGEALRSSIHHGIIEWYLHRTLLWQRSSGQKMERIDYGPSKVPSWSWMAYKGAIEFVPDKFGDLRLIKNLVFDAQILTATVWELTDRSMKIEADGDVMQCQLVDLQGLKKGWISFDEEAELTMLPDVVVVARRETAETDNCRYYVLFVRFKESQDVYERIGMGMLQEDCGLRGKGKGRKF</sequence>
<dbReference type="PANTHER" id="PTHR33112">
    <property type="entry name" value="DOMAIN PROTEIN, PUTATIVE-RELATED"/>
    <property type="match status" value="1"/>
</dbReference>
<protein>
    <recommendedName>
        <fullName evidence="1">Heterokaryon incompatibility domain-containing protein</fullName>
    </recommendedName>
</protein>
<dbReference type="EMBL" id="JAWHQM010000004">
    <property type="protein sequence ID" value="KAK5626679.1"/>
    <property type="molecule type" value="Genomic_DNA"/>
</dbReference>
<organism evidence="2 3">
    <name type="scientific">Xylaria bambusicola</name>
    <dbReference type="NCBI Taxonomy" id="326684"/>
    <lineage>
        <taxon>Eukaryota</taxon>
        <taxon>Fungi</taxon>
        <taxon>Dikarya</taxon>
        <taxon>Ascomycota</taxon>
        <taxon>Pezizomycotina</taxon>
        <taxon>Sordariomycetes</taxon>
        <taxon>Xylariomycetidae</taxon>
        <taxon>Xylariales</taxon>
        <taxon>Xylariaceae</taxon>
        <taxon>Xylaria</taxon>
    </lineage>
</organism>
<keyword evidence="3" id="KW-1185">Reference proteome</keyword>
<dbReference type="AlphaFoldDB" id="A0AAN7UD15"/>
<gene>
    <name evidence="2" type="ORF">RRF57_002394</name>
</gene>
<comment type="caution">
    <text evidence="2">The sequence shown here is derived from an EMBL/GenBank/DDBJ whole genome shotgun (WGS) entry which is preliminary data.</text>
</comment>
<proteinExistence type="predicted"/>
<dbReference type="Pfam" id="PF06985">
    <property type="entry name" value="HET"/>
    <property type="match status" value="1"/>
</dbReference>
<dbReference type="PANTHER" id="PTHR33112:SF10">
    <property type="entry name" value="TOL"/>
    <property type="match status" value="1"/>
</dbReference>
<evidence type="ECO:0000313" key="2">
    <source>
        <dbReference type="EMBL" id="KAK5626679.1"/>
    </source>
</evidence>
<evidence type="ECO:0000259" key="1">
    <source>
        <dbReference type="Pfam" id="PF06985"/>
    </source>
</evidence>
<name>A0AAN7UD15_9PEZI</name>
<evidence type="ECO:0000313" key="3">
    <source>
        <dbReference type="Proteomes" id="UP001305414"/>
    </source>
</evidence>